<dbReference type="CDD" id="cd11747">
    <property type="entry name" value="GH94N_like_1"/>
    <property type="match status" value="1"/>
</dbReference>
<reference evidence="2 3" key="1">
    <citation type="submission" date="2018-09" db="EMBL/GenBank/DDBJ databases">
        <title>Genome sequencing of strain 6GH32-13.</title>
        <authorList>
            <person name="Weon H.-Y."/>
            <person name="Heo J."/>
            <person name="Kwon S.-W."/>
        </authorList>
    </citation>
    <scope>NUCLEOTIDE SEQUENCE [LARGE SCALE GENOMIC DNA]</scope>
    <source>
        <strain evidence="2 3">5GH32-13</strain>
    </source>
</reference>
<dbReference type="Pfam" id="PF14614">
    <property type="entry name" value="DUF4450"/>
    <property type="match status" value="1"/>
</dbReference>
<dbReference type="InterPro" id="IPR008928">
    <property type="entry name" value="6-hairpin_glycosidase_sf"/>
</dbReference>
<dbReference type="GO" id="GO:0005975">
    <property type="term" value="P:carbohydrate metabolic process"/>
    <property type="evidence" value="ECO:0007669"/>
    <property type="project" value="InterPro"/>
</dbReference>
<dbReference type="Proteomes" id="UP000263900">
    <property type="component" value="Chromosome"/>
</dbReference>
<protein>
    <submittedName>
        <fullName evidence="2">DUF4450 domain-containing protein</fullName>
    </submittedName>
</protein>
<dbReference type="AlphaFoldDB" id="A0A3B7MQ58"/>
<dbReference type="InterPro" id="IPR012341">
    <property type="entry name" value="6hp_glycosidase-like_sf"/>
</dbReference>
<name>A0A3B7MQ58_9BACT</name>
<organism evidence="2 3">
    <name type="scientific">Paraflavitalea soli</name>
    <dbReference type="NCBI Taxonomy" id="2315862"/>
    <lineage>
        <taxon>Bacteria</taxon>
        <taxon>Pseudomonadati</taxon>
        <taxon>Bacteroidota</taxon>
        <taxon>Chitinophagia</taxon>
        <taxon>Chitinophagales</taxon>
        <taxon>Chitinophagaceae</taxon>
        <taxon>Paraflavitalea</taxon>
    </lineage>
</organism>
<dbReference type="Gene3D" id="1.50.10.10">
    <property type="match status" value="1"/>
</dbReference>
<dbReference type="RefSeq" id="WP_119051816.1">
    <property type="nucleotide sequence ID" value="NZ_CP032157.1"/>
</dbReference>
<accession>A0A3B7MQ58</accession>
<gene>
    <name evidence="2" type="ORF">D3H65_18975</name>
</gene>
<feature type="domain" description="Alpha-L-rhamnosidase six-hairpin glycosidase" evidence="1">
    <location>
        <begin position="424"/>
        <end position="532"/>
    </location>
</feature>
<dbReference type="SUPFAM" id="SSF48208">
    <property type="entry name" value="Six-hairpin glycosidases"/>
    <property type="match status" value="1"/>
</dbReference>
<dbReference type="InterPro" id="IPR035396">
    <property type="entry name" value="Bac_rhamnosid6H"/>
</dbReference>
<dbReference type="EMBL" id="CP032157">
    <property type="protein sequence ID" value="AXY75937.1"/>
    <property type="molecule type" value="Genomic_DNA"/>
</dbReference>
<dbReference type="Pfam" id="PF17389">
    <property type="entry name" value="Bac_rhamnosid6H"/>
    <property type="match status" value="1"/>
</dbReference>
<sequence>MIRYLYIALTLVVIPCSTNSQLPGPWHGKERSIHYRPEGKDFVTTNGALRFNRALYGGNTAFRVEAGDLPEFALYLPGMGGNCKLGIIVGNNSKWLTEARSIKAIYRPGSMLYEISDPLLGTGLLQMTVMATYTQEAMIIRIIPKGITTAVQLFAAYGGVTGKKFSRDGDIGADPESSFYLQSAYCVNNVYDINANTFTLHYGEAGAKKLEGIFPAGMLLHTSHPGKQQSPLVLDQSAATDTSSLISGKVLLKKTDTLYLAIRQPAATATAMSYDELPAIFRAAETTRKDLAARVQVNTPDAYINTLGGALSIAADAIWDDPTYMHGAIAWRMRLPAWRGAYTADPLGWHDRARTHFSSYAQSQITTPLTGPVVPDTALHFARQQEKIGNVLFSSGYICRNPNGDIRPHHYDMNLVFIDQLFTHFCYTGDTAFIQQMWPVIERHLAWEKRNFDTDGDGLYDAYCCIWASDALQYSGGGVTHSSAYNYRANKMAAALAAVAGKDAAPYQQEAAKIAQAIQRQLWLPGDGWYAEYKDLLGNKLTHPAAGLWTIYHAIDSKVPDAFQAWQSLHYIDTKIPHIPVQAKGVTGKDYYLLSTTNWQPYTWSINNVALAENLHTALAYWQGNRSEAAYTLWKSALLESMYIGASPGNFQQLPFYDAIRGELYRDFADPIGMASRTLVEGLFGIQPDALRDTLTIKPGLPASWNYASLQVPDIQFDFKRDPVKDQYTILPSYSHSMHLKLQVKAHKTSVAAVTVNGKAVAWKAIKEAVGDPLLEITVPKQARYSIVITWKGVAPAKILYDSIYAAGSSLSITGGAAMIQEVYDPQQVLEKPVTNNNRLQAKVLPAFGDKTVFVRLQQGSCSWWQPLAFTIKPPVEIIGSRADSSGIYFTVRNYAAAVQGTLVINPGPRVIRMPLQVAAKKVSPTVHIPAPYLITGSNLVQFQWDSVNSAQTTMLNWDIPSIGIAFEKIDLSAQMNGKINNLFQQSYLSPRPASPTLQLPTQGIGNWCYPLVQPVIDDSGLRQLAGGNNEINLDQHIPFGITGDTNTNNMVFTSQWDNYPKAATIPLTGRASHAYLVMAGSTNPMQSRLVNGEVRVQYTDGSVDTLVLRNPENWWPIEQDYYIDGYAFATNATAPLRLYLKTGRIGTASREYTTLKGFSNRAIEGGAATILDMPLNNDKDLKSISVHALANDVVIGLMSVTLVRN</sequence>
<evidence type="ECO:0000313" key="3">
    <source>
        <dbReference type="Proteomes" id="UP000263900"/>
    </source>
</evidence>
<evidence type="ECO:0000313" key="2">
    <source>
        <dbReference type="EMBL" id="AXY75937.1"/>
    </source>
</evidence>
<proteinExistence type="predicted"/>
<dbReference type="InterPro" id="IPR028028">
    <property type="entry name" value="DUF4450"/>
</dbReference>
<dbReference type="OrthoDB" id="49490at2"/>
<evidence type="ECO:0000259" key="1">
    <source>
        <dbReference type="Pfam" id="PF17389"/>
    </source>
</evidence>
<dbReference type="KEGG" id="pseg:D3H65_18975"/>
<keyword evidence="3" id="KW-1185">Reference proteome</keyword>